<evidence type="ECO:0000256" key="1">
    <source>
        <dbReference type="SAM" id="Phobius"/>
    </source>
</evidence>
<gene>
    <name evidence="2" type="ORF">KME15_27330</name>
</gene>
<organism evidence="2 3">
    <name type="scientific">Drouetiella hepatica Uher 2000/2452</name>
    <dbReference type="NCBI Taxonomy" id="904376"/>
    <lineage>
        <taxon>Bacteria</taxon>
        <taxon>Bacillati</taxon>
        <taxon>Cyanobacteriota</taxon>
        <taxon>Cyanophyceae</taxon>
        <taxon>Oculatellales</taxon>
        <taxon>Oculatellaceae</taxon>
        <taxon>Drouetiella</taxon>
    </lineage>
</organism>
<keyword evidence="1" id="KW-1133">Transmembrane helix</keyword>
<keyword evidence="1" id="KW-0472">Membrane</keyword>
<dbReference type="AlphaFoldDB" id="A0A951QGJ4"/>
<dbReference type="EMBL" id="JAHHHD010000071">
    <property type="protein sequence ID" value="MBW4662380.1"/>
    <property type="molecule type" value="Genomic_DNA"/>
</dbReference>
<reference evidence="2" key="1">
    <citation type="submission" date="2021-05" db="EMBL/GenBank/DDBJ databases">
        <authorList>
            <person name="Pietrasiak N."/>
            <person name="Ward R."/>
            <person name="Stajich J.E."/>
            <person name="Kurbessoian T."/>
        </authorList>
    </citation>
    <scope>NUCLEOTIDE SEQUENCE</scope>
    <source>
        <strain evidence="2">UHER 2000/2452</strain>
    </source>
</reference>
<evidence type="ECO:0000313" key="2">
    <source>
        <dbReference type="EMBL" id="MBW4662380.1"/>
    </source>
</evidence>
<feature type="transmembrane region" description="Helical" evidence="1">
    <location>
        <begin position="15"/>
        <end position="41"/>
    </location>
</feature>
<keyword evidence="1" id="KW-0812">Transmembrane</keyword>
<comment type="caution">
    <text evidence="2">The sequence shown here is derived from an EMBL/GenBank/DDBJ whole genome shotgun (WGS) entry which is preliminary data.</text>
</comment>
<evidence type="ECO:0000313" key="3">
    <source>
        <dbReference type="Proteomes" id="UP000757435"/>
    </source>
</evidence>
<protein>
    <submittedName>
        <fullName evidence="2">Uncharacterized protein</fullName>
    </submittedName>
</protein>
<accession>A0A951QGJ4</accession>
<proteinExistence type="predicted"/>
<sequence length="89" mass="10157">MYVLVHELIRAIQPFIVPICFVFAWAIVLLMIWSVVSSLWVGIANVRQMHQIPCANCQFFTQNYYLKCPVHPSKALSDAAVNCPDYEPS</sequence>
<name>A0A951QGJ4_9CYAN</name>
<dbReference type="Proteomes" id="UP000757435">
    <property type="component" value="Unassembled WGS sequence"/>
</dbReference>
<reference evidence="2" key="2">
    <citation type="journal article" date="2022" name="Microbiol. Resour. Announc.">
        <title>Metagenome Sequencing to Explore Phylogenomics of Terrestrial Cyanobacteria.</title>
        <authorList>
            <person name="Ward R.D."/>
            <person name="Stajich J.E."/>
            <person name="Johansen J.R."/>
            <person name="Huntemann M."/>
            <person name="Clum A."/>
            <person name="Foster B."/>
            <person name="Foster B."/>
            <person name="Roux S."/>
            <person name="Palaniappan K."/>
            <person name="Varghese N."/>
            <person name="Mukherjee S."/>
            <person name="Reddy T.B.K."/>
            <person name="Daum C."/>
            <person name="Copeland A."/>
            <person name="Chen I.A."/>
            <person name="Ivanova N.N."/>
            <person name="Kyrpides N.C."/>
            <person name="Shapiro N."/>
            <person name="Eloe-Fadrosh E.A."/>
            <person name="Pietrasiak N."/>
        </authorList>
    </citation>
    <scope>NUCLEOTIDE SEQUENCE</scope>
    <source>
        <strain evidence="2">UHER 2000/2452</strain>
    </source>
</reference>